<dbReference type="RefSeq" id="WP_110251806.1">
    <property type="nucleotide sequence ID" value="NZ_QJJR01000011.1"/>
</dbReference>
<evidence type="ECO:0000256" key="3">
    <source>
        <dbReference type="ARBA" id="ARBA00022692"/>
    </source>
</evidence>
<keyword evidence="4 6" id="KW-1133">Transmembrane helix</keyword>
<reference evidence="8 9" key="1">
    <citation type="submission" date="2018-05" db="EMBL/GenBank/DDBJ databases">
        <title>Genomic Encyclopedia of Type Strains, Phase IV (KMG-IV): sequencing the most valuable type-strain genomes for metagenomic binning, comparative biology and taxonomic classification.</title>
        <authorList>
            <person name="Goeker M."/>
        </authorList>
    </citation>
    <scope>NUCLEOTIDE SEQUENCE [LARGE SCALE GENOMIC DNA]</scope>
    <source>
        <strain evidence="8 9">DSM 22440</strain>
    </source>
</reference>
<name>A0A2V3W4R1_9BACI</name>
<dbReference type="InterPro" id="IPR010432">
    <property type="entry name" value="RDD"/>
</dbReference>
<gene>
    <name evidence="8" type="ORF">DES38_11125</name>
</gene>
<feature type="transmembrane region" description="Helical" evidence="6">
    <location>
        <begin position="46"/>
        <end position="66"/>
    </location>
</feature>
<evidence type="ECO:0000313" key="9">
    <source>
        <dbReference type="Proteomes" id="UP000247922"/>
    </source>
</evidence>
<evidence type="ECO:0000256" key="4">
    <source>
        <dbReference type="ARBA" id="ARBA00022989"/>
    </source>
</evidence>
<comment type="subcellular location">
    <subcellularLocation>
        <location evidence="1">Cell membrane</location>
        <topology evidence="1">Multi-pass membrane protein</topology>
    </subcellularLocation>
</comment>
<evidence type="ECO:0000313" key="8">
    <source>
        <dbReference type="EMBL" id="PXW88980.1"/>
    </source>
</evidence>
<dbReference type="GO" id="GO:0005886">
    <property type="term" value="C:plasma membrane"/>
    <property type="evidence" value="ECO:0007669"/>
    <property type="project" value="UniProtKB-SubCell"/>
</dbReference>
<evidence type="ECO:0000256" key="5">
    <source>
        <dbReference type="ARBA" id="ARBA00023136"/>
    </source>
</evidence>
<dbReference type="PANTHER" id="PTHR36115:SF9">
    <property type="entry name" value="LMO1584 PROTEIN"/>
    <property type="match status" value="1"/>
</dbReference>
<organism evidence="8 9">
    <name type="scientific">Streptohalobacillus salinus</name>
    <dbReference type="NCBI Taxonomy" id="621096"/>
    <lineage>
        <taxon>Bacteria</taxon>
        <taxon>Bacillati</taxon>
        <taxon>Bacillota</taxon>
        <taxon>Bacilli</taxon>
        <taxon>Bacillales</taxon>
        <taxon>Bacillaceae</taxon>
        <taxon>Streptohalobacillus</taxon>
    </lineage>
</organism>
<accession>A0A2V3W4R1</accession>
<comment type="caution">
    <text evidence="8">The sequence shown here is derived from an EMBL/GenBank/DDBJ whole genome shotgun (WGS) entry which is preliminary data.</text>
</comment>
<dbReference type="Pfam" id="PF06271">
    <property type="entry name" value="RDD"/>
    <property type="match status" value="1"/>
</dbReference>
<keyword evidence="9" id="KW-1185">Reference proteome</keyword>
<evidence type="ECO:0000259" key="7">
    <source>
        <dbReference type="Pfam" id="PF06271"/>
    </source>
</evidence>
<protein>
    <submittedName>
        <fullName evidence="8">Putative RDD family membrane protein YckC</fullName>
    </submittedName>
</protein>
<keyword evidence="2" id="KW-1003">Cell membrane</keyword>
<dbReference type="EMBL" id="QJJR01000011">
    <property type="protein sequence ID" value="PXW88980.1"/>
    <property type="molecule type" value="Genomic_DNA"/>
</dbReference>
<proteinExistence type="predicted"/>
<evidence type="ECO:0000256" key="6">
    <source>
        <dbReference type="SAM" id="Phobius"/>
    </source>
</evidence>
<dbReference type="Proteomes" id="UP000247922">
    <property type="component" value="Unassembled WGS sequence"/>
</dbReference>
<evidence type="ECO:0000256" key="1">
    <source>
        <dbReference type="ARBA" id="ARBA00004651"/>
    </source>
</evidence>
<dbReference type="PANTHER" id="PTHR36115">
    <property type="entry name" value="PROLINE-RICH ANTIGEN HOMOLOG-RELATED"/>
    <property type="match status" value="1"/>
</dbReference>
<keyword evidence="5 6" id="KW-0472">Membrane</keyword>
<dbReference type="AlphaFoldDB" id="A0A2V3W4R1"/>
<dbReference type="InterPro" id="IPR051791">
    <property type="entry name" value="Pra-immunoreactive"/>
</dbReference>
<feature type="domain" description="RDD" evidence="7">
    <location>
        <begin position="14"/>
        <end position="129"/>
    </location>
</feature>
<evidence type="ECO:0000256" key="2">
    <source>
        <dbReference type="ARBA" id="ARBA00022475"/>
    </source>
</evidence>
<dbReference type="OrthoDB" id="9793824at2"/>
<keyword evidence="3 6" id="KW-0812">Transmembrane</keyword>
<feature type="transmembrane region" description="Helical" evidence="6">
    <location>
        <begin position="12"/>
        <end position="34"/>
    </location>
</feature>
<sequence>MMIKSFEDYPDYFYSGFFIRLFAFTIDLIMIGAVQRMTLFYFTDGTLKTSLSLAIYLFYFILLTKFNHGQTLGKMIFGIKVICLKEEKLSWTTVIVREGFGRYLQKVLLILYTLTIFTRYKQHVVDLLSDTSVVTINYLRLLEKEQMNQPAFVNEALVAE</sequence>